<evidence type="ECO:0000313" key="1">
    <source>
        <dbReference type="EMBL" id="MCI61620.1"/>
    </source>
</evidence>
<reference evidence="1 2" key="1">
    <citation type="journal article" date="2018" name="Front. Plant Sci.">
        <title>Red Clover (Trifolium pratense) and Zigzag Clover (T. medium) - A Picture of Genomic Similarities and Differences.</title>
        <authorList>
            <person name="Dluhosova J."/>
            <person name="Istvanek J."/>
            <person name="Nedelnik J."/>
            <person name="Repkova J."/>
        </authorList>
    </citation>
    <scope>NUCLEOTIDE SEQUENCE [LARGE SCALE GENOMIC DNA]</scope>
    <source>
        <strain evidence="2">cv. 10/8</strain>
        <tissue evidence="1">Leaf</tissue>
    </source>
</reference>
<keyword evidence="2" id="KW-1185">Reference proteome</keyword>
<feature type="non-terminal residue" evidence="1">
    <location>
        <position position="52"/>
    </location>
</feature>
<comment type="caution">
    <text evidence="1">The sequence shown here is derived from an EMBL/GenBank/DDBJ whole genome shotgun (WGS) entry which is preliminary data.</text>
</comment>
<proteinExistence type="predicted"/>
<organism evidence="1 2">
    <name type="scientific">Trifolium medium</name>
    <dbReference type="NCBI Taxonomy" id="97028"/>
    <lineage>
        <taxon>Eukaryota</taxon>
        <taxon>Viridiplantae</taxon>
        <taxon>Streptophyta</taxon>
        <taxon>Embryophyta</taxon>
        <taxon>Tracheophyta</taxon>
        <taxon>Spermatophyta</taxon>
        <taxon>Magnoliopsida</taxon>
        <taxon>eudicotyledons</taxon>
        <taxon>Gunneridae</taxon>
        <taxon>Pentapetalae</taxon>
        <taxon>rosids</taxon>
        <taxon>fabids</taxon>
        <taxon>Fabales</taxon>
        <taxon>Fabaceae</taxon>
        <taxon>Papilionoideae</taxon>
        <taxon>50 kb inversion clade</taxon>
        <taxon>NPAAA clade</taxon>
        <taxon>Hologalegina</taxon>
        <taxon>IRL clade</taxon>
        <taxon>Trifolieae</taxon>
        <taxon>Trifolium</taxon>
    </lineage>
</organism>
<dbReference type="Proteomes" id="UP000265520">
    <property type="component" value="Unassembled WGS sequence"/>
</dbReference>
<dbReference type="EMBL" id="LXQA010603019">
    <property type="protein sequence ID" value="MCI61620.1"/>
    <property type="molecule type" value="Genomic_DNA"/>
</dbReference>
<protein>
    <submittedName>
        <fullName evidence="1">Uncharacterized protein</fullName>
    </submittedName>
</protein>
<accession>A0A392TN93</accession>
<sequence>MDLTLERVNHELREEVTTLRVGMDRLTAMVESLMAVQNRSPTPPSPHSTQAQ</sequence>
<dbReference type="AlphaFoldDB" id="A0A392TN93"/>
<evidence type="ECO:0000313" key="2">
    <source>
        <dbReference type="Proteomes" id="UP000265520"/>
    </source>
</evidence>
<name>A0A392TN93_9FABA</name>